<dbReference type="GO" id="GO:0015990">
    <property type="term" value="P:electron transport coupled proton transport"/>
    <property type="evidence" value="ECO:0007669"/>
    <property type="project" value="TreeGrafter"/>
</dbReference>
<accession>A0A0U0YNH1</accession>
<dbReference type="PANTHER" id="PTHR42829">
    <property type="entry name" value="NADH-UBIQUINONE OXIDOREDUCTASE CHAIN 5"/>
    <property type="match status" value="1"/>
</dbReference>
<keyword evidence="4 6" id="KW-0472">Membrane</keyword>
<evidence type="ECO:0000313" key="9">
    <source>
        <dbReference type="EMBL" id="CPV65134.1"/>
    </source>
</evidence>
<dbReference type="Pfam" id="PF00361">
    <property type="entry name" value="Proton_antipo_M"/>
    <property type="match status" value="1"/>
</dbReference>
<feature type="domain" description="NADH:quinone oxidoreductase/Mrp antiporter transmembrane" evidence="7">
    <location>
        <begin position="132"/>
        <end position="410"/>
    </location>
</feature>
<dbReference type="EC" id="1.6.99.5" evidence="9"/>
<feature type="transmembrane region" description="Helical" evidence="6">
    <location>
        <begin position="327"/>
        <end position="347"/>
    </location>
</feature>
<keyword evidence="9" id="KW-0560">Oxidoreductase</keyword>
<evidence type="ECO:0000256" key="1">
    <source>
        <dbReference type="ARBA" id="ARBA00004127"/>
    </source>
</evidence>
<evidence type="ECO:0000256" key="3">
    <source>
        <dbReference type="ARBA" id="ARBA00022989"/>
    </source>
</evidence>
<organism evidence="9 10">
    <name type="scientific">Mycobacteroides abscessus</name>
    <dbReference type="NCBI Taxonomy" id="36809"/>
    <lineage>
        <taxon>Bacteria</taxon>
        <taxon>Bacillati</taxon>
        <taxon>Actinomycetota</taxon>
        <taxon>Actinomycetes</taxon>
        <taxon>Mycobacteriales</taxon>
        <taxon>Mycobacteriaceae</taxon>
        <taxon>Mycobacteroides</taxon>
    </lineage>
</organism>
<dbReference type="GO" id="GO:0003954">
    <property type="term" value="F:NADH dehydrogenase activity"/>
    <property type="evidence" value="ECO:0007669"/>
    <property type="project" value="TreeGrafter"/>
</dbReference>
<feature type="transmembrane region" description="Helical" evidence="6">
    <location>
        <begin position="274"/>
        <end position="296"/>
    </location>
</feature>
<feature type="transmembrane region" description="Helical" evidence="6">
    <location>
        <begin position="178"/>
        <end position="200"/>
    </location>
</feature>
<dbReference type="RefSeq" id="WP_005099413.1">
    <property type="nucleotide sequence ID" value="NZ_CP014952.1"/>
</dbReference>
<dbReference type="InterPro" id="IPR003945">
    <property type="entry name" value="NU5C-like"/>
</dbReference>
<sequence length="621" mass="65163">MTWLMPALPLAGAAVLLLVGRRGDAWGHLLGCAAALGSFLVAVGAFLGMLGRTGPDRVMHEVLFSWVPVGGLHIDFGLALDQLSVCFALLITGVGSLIHIYSIGYMAHDPGRRRFFGYLNLFLAAMLLLVLADNFLGLYVGWEGVGLASYLLIGFWYQKPSAAAAAKKAFIVNRVGDMGLALAMMLMFSTFGSVGFAQVLGSASAAGESRNTAIGLALLLAACGKSAQVPLQSWLGDAMEGPTPVSALIHAATMVTAGVYLITRSGPIFEHAPYAQVAVVLVGAVTLLFGAIIGCAKDDIKKALAASTMSQIGYMVLAAGLGPAGYAVAIMHLLTHGFFKAGLFLGAGSVMHGMNEETDMRRYGGLRAVMPITFVTFGLGYLAIIGVPPFAGFYSKDKIIEVAFGHGGAGGFLLGTAALSGAGITAFYMTRVMLLTFFGKRRWHRDVHPHESPSVMTWPMLVLAVGSVAAGFLLSLGGALQNWLAPVVGIHHGELPVPGWVISAITVAVVLCGVGIAYRIYRADIPETAPQGSALTVAARRDLYGDAFNEAVFMRPGKRLTRGMVLVDDRVVDGMVNGVASTLGAVSGWVRQLQTGHVRSYALSMCAGAAVVVAVLMAVRW</sequence>
<dbReference type="PANTHER" id="PTHR42829:SF2">
    <property type="entry name" value="NADH-UBIQUINONE OXIDOREDUCTASE CHAIN 5"/>
    <property type="match status" value="1"/>
</dbReference>
<protein>
    <submittedName>
        <fullName evidence="9">NADH-quinone oxidoreductase, L subunit NuoL</fullName>
        <ecNumber evidence="9">1.6.99.5</ecNumber>
    </submittedName>
</protein>
<evidence type="ECO:0000256" key="4">
    <source>
        <dbReference type="ARBA" id="ARBA00023136"/>
    </source>
</evidence>
<feature type="transmembrane region" description="Helical" evidence="6">
    <location>
        <begin position="33"/>
        <end position="51"/>
    </location>
</feature>
<dbReference type="GO" id="GO:0042773">
    <property type="term" value="P:ATP synthesis coupled electron transport"/>
    <property type="evidence" value="ECO:0007669"/>
    <property type="project" value="InterPro"/>
</dbReference>
<dbReference type="PRINTS" id="PR01435">
    <property type="entry name" value="NPOXDRDTASE5"/>
</dbReference>
<gene>
    <name evidence="9" type="primary">nuoL</name>
    <name evidence="9" type="ORF">ERS075579_03774</name>
</gene>
<feature type="transmembrane region" description="Helical" evidence="6">
    <location>
        <begin position="411"/>
        <end position="438"/>
    </location>
</feature>
<dbReference type="GO" id="GO:0016020">
    <property type="term" value="C:membrane"/>
    <property type="evidence" value="ECO:0007669"/>
    <property type="project" value="UniProtKB-SubCell"/>
</dbReference>
<keyword evidence="2 5" id="KW-0812">Transmembrane</keyword>
<dbReference type="GO" id="GO:0012505">
    <property type="term" value="C:endomembrane system"/>
    <property type="evidence" value="ECO:0007669"/>
    <property type="project" value="UniProtKB-SubCell"/>
</dbReference>
<evidence type="ECO:0000313" key="10">
    <source>
        <dbReference type="Proteomes" id="UP000045782"/>
    </source>
</evidence>
<reference evidence="9 10" key="1">
    <citation type="submission" date="2015-03" db="EMBL/GenBank/DDBJ databases">
        <authorList>
            <person name="Murphy D."/>
        </authorList>
    </citation>
    <scope>NUCLEOTIDE SEQUENCE [LARGE SCALE GENOMIC DNA]</scope>
    <source>
        <strain evidence="9 10">PAP088</strain>
    </source>
</reference>
<dbReference type="InterPro" id="IPR018393">
    <property type="entry name" value="NADHpl_OxRdtase_5_subgr"/>
</dbReference>
<proteinExistence type="predicted"/>
<dbReference type="AlphaFoldDB" id="A0A0U0YNH1"/>
<dbReference type="Gene3D" id="1.20.5.2700">
    <property type="match status" value="1"/>
</dbReference>
<dbReference type="InterPro" id="IPR001516">
    <property type="entry name" value="Proton_antipo_N"/>
</dbReference>
<keyword evidence="3 6" id="KW-1133">Transmembrane helix</keyword>
<comment type="subcellular location">
    <subcellularLocation>
        <location evidence="1">Endomembrane system</location>
        <topology evidence="1">Multi-pass membrane protein</topology>
    </subcellularLocation>
    <subcellularLocation>
        <location evidence="5">Membrane</location>
        <topology evidence="5">Multi-pass membrane protein</topology>
    </subcellularLocation>
</comment>
<evidence type="ECO:0000259" key="7">
    <source>
        <dbReference type="Pfam" id="PF00361"/>
    </source>
</evidence>
<feature type="domain" description="NADH-Ubiquinone oxidoreductase (complex I) chain 5 N-terminal" evidence="8">
    <location>
        <begin position="66"/>
        <end position="116"/>
    </location>
</feature>
<evidence type="ECO:0000256" key="2">
    <source>
        <dbReference type="ARBA" id="ARBA00022692"/>
    </source>
</evidence>
<dbReference type="NCBIfam" id="TIGR01974">
    <property type="entry name" value="NDH_I_L"/>
    <property type="match status" value="1"/>
</dbReference>
<feature type="transmembrane region" description="Helical" evidence="6">
    <location>
        <begin position="500"/>
        <end position="521"/>
    </location>
</feature>
<dbReference type="Proteomes" id="UP000045782">
    <property type="component" value="Unassembled WGS sequence"/>
</dbReference>
<name>A0A0U0YNH1_9MYCO</name>
<feature type="transmembrane region" description="Helical" evidence="6">
    <location>
        <begin position="368"/>
        <end position="391"/>
    </location>
</feature>
<feature type="transmembrane region" description="Helical" evidence="6">
    <location>
        <begin position="601"/>
        <end position="619"/>
    </location>
</feature>
<feature type="transmembrane region" description="Helical" evidence="6">
    <location>
        <begin position="138"/>
        <end position="157"/>
    </location>
</feature>
<evidence type="ECO:0000256" key="6">
    <source>
        <dbReference type="SAM" id="Phobius"/>
    </source>
</evidence>
<feature type="transmembrane region" description="Helical" evidence="6">
    <location>
        <begin position="303"/>
        <end position="321"/>
    </location>
</feature>
<feature type="transmembrane region" description="Helical" evidence="6">
    <location>
        <begin position="458"/>
        <end position="480"/>
    </location>
</feature>
<dbReference type="EMBL" id="CSWP01000008">
    <property type="protein sequence ID" value="CPV65134.1"/>
    <property type="molecule type" value="Genomic_DNA"/>
</dbReference>
<feature type="transmembrane region" description="Helical" evidence="6">
    <location>
        <begin position="82"/>
        <end position="103"/>
    </location>
</feature>
<evidence type="ECO:0000256" key="5">
    <source>
        <dbReference type="RuleBase" id="RU000320"/>
    </source>
</evidence>
<dbReference type="NCBIfam" id="NF005141">
    <property type="entry name" value="PRK06590.1"/>
    <property type="match status" value="1"/>
</dbReference>
<dbReference type="GO" id="GO:0008137">
    <property type="term" value="F:NADH dehydrogenase (ubiquinone) activity"/>
    <property type="evidence" value="ECO:0007669"/>
    <property type="project" value="InterPro"/>
</dbReference>
<dbReference type="InterPro" id="IPR001750">
    <property type="entry name" value="ND/Mrp_TM"/>
</dbReference>
<dbReference type="Pfam" id="PF00662">
    <property type="entry name" value="Proton_antipo_N"/>
    <property type="match status" value="1"/>
</dbReference>
<dbReference type="PRINTS" id="PR01434">
    <property type="entry name" value="NADHDHGNASE5"/>
</dbReference>
<feature type="transmembrane region" description="Helical" evidence="6">
    <location>
        <begin position="115"/>
        <end position="132"/>
    </location>
</feature>
<evidence type="ECO:0000259" key="8">
    <source>
        <dbReference type="Pfam" id="PF00662"/>
    </source>
</evidence>